<dbReference type="InterPro" id="IPR036322">
    <property type="entry name" value="WD40_repeat_dom_sf"/>
</dbReference>
<dbReference type="Gene3D" id="3.40.190.10">
    <property type="entry name" value="Periplasmic binding protein-like II"/>
    <property type="match status" value="1"/>
</dbReference>
<feature type="region of interest" description="Disordered" evidence="1">
    <location>
        <begin position="903"/>
        <end position="1094"/>
    </location>
</feature>
<dbReference type="PROSITE" id="PS50082">
    <property type="entry name" value="WD_REPEATS_2"/>
    <property type="match status" value="2"/>
</dbReference>
<dbReference type="InterPro" id="IPR015943">
    <property type="entry name" value="WD40/YVTN_repeat-like_dom_sf"/>
</dbReference>
<feature type="compositionally biased region" description="Acidic residues" evidence="1">
    <location>
        <begin position="961"/>
        <end position="973"/>
    </location>
</feature>
<feature type="region of interest" description="Disordered" evidence="1">
    <location>
        <begin position="782"/>
        <end position="841"/>
    </location>
</feature>
<dbReference type="EMBL" id="KF901099">
    <property type="protein sequence ID" value="AIF18031.1"/>
    <property type="molecule type" value="Genomic_DNA"/>
</dbReference>
<feature type="compositionally biased region" description="Acidic residues" evidence="1">
    <location>
        <begin position="1060"/>
        <end position="1071"/>
    </location>
</feature>
<dbReference type="SMART" id="SM00320">
    <property type="entry name" value="WD40"/>
    <property type="match status" value="5"/>
</dbReference>
<dbReference type="PANTHER" id="PTHR19879:SF9">
    <property type="entry name" value="TRANSCRIPTION INITIATION FACTOR TFIID SUBUNIT 5"/>
    <property type="match status" value="1"/>
</dbReference>
<keyword evidence="2" id="KW-1133">Transmembrane helix</keyword>
<proteinExistence type="predicted"/>
<dbReference type="SUPFAM" id="SSF103647">
    <property type="entry name" value="TSP type-3 repeat"/>
    <property type="match status" value="1"/>
</dbReference>
<evidence type="ECO:0000256" key="2">
    <source>
        <dbReference type="SAM" id="Phobius"/>
    </source>
</evidence>
<name>A0A075HNP1_9EURY</name>
<evidence type="ECO:0000313" key="3">
    <source>
        <dbReference type="EMBL" id="AIF18031.1"/>
    </source>
</evidence>
<protein>
    <submittedName>
        <fullName evidence="3">OmpA domain-containing protein</fullName>
    </submittedName>
</protein>
<dbReference type="SUPFAM" id="SSF53850">
    <property type="entry name" value="Periplasmic binding protein-like II"/>
    <property type="match status" value="1"/>
</dbReference>
<feature type="compositionally biased region" description="Acidic residues" evidence="1">
    <location>
        <begin position="806"/>
        <end position="815"/>
    </location>
</feature>
<organism evidence="3">
    <name type="scientific">uncultured marine group II/III euryarchaeote KM3_80_G12</name>
    <dbReference type="NCBI Taxonomy" id="1456515"/>
    <lineage>
        <taxon>Archaea</taxon>
        <taxon>Methanobacteriati</taxon>
        <taxon>Methanobacteriota</taxon>
        <taxon>environmental samples</taxon>
    </lineage>
</organism>
<sequence>MNAIQSEQLCSRTALILSFLILSSTLLISSSALAADGDGDGIDDALDDCQFAAGNSTSILDGCPDSDGNGVPDSEEEVTGDWDNSGRELFASIGGGWGGSAARAVAWSPNGIYLVGGGDSNVVLLYSSGGNFISSLHTMSDDLLDLEFSPNGTYLAVSSEYDPNYSVGRVTILELDWSNFTASVVQELGASHGDDVTSVAWTDDGAYLFTGCRDAIVRQFSTSNWTEVRNFLQMDPVLNVEPTPDGRLIASTHGEELTVNWTTNGTVYMEVHNHSGPVRGLDISPDGRWLVTTGDDNRGFVYNLTNRSIQHAFVNSRDINEVSFSPDGAFIAIANDGSTSQVYLLSDMSQVDSFGSFGTSNQNRGTFDVAWSPDGLKLAYAQRRGRITMHILPEGYLRLKGDITAELMLWRWRSDWLSDGHPLTHDNSTTTQVTQALCNDEQVLGTLVEGLERDLVTLRQNHTTSGKLECQANGRELIEVSIGRIPATLIVRDGGLAHQCIQALGGLSMAQVRWIFTSATDSQLSIGGWAPAMNLSSVVPDDDEDGKREWSDLNSSVCPSTAIELVGRWSNRSVPTMIGKSLLCTHCQFGEDFYAATSIRDRYELETRSSILFTMKQPTYTDALGFTELVAAAGQTGLWQVPLIDNWTHGAGDAVSSGGSLVLPSVDASRNGSWPLQGDYQVMFKNDTIEVTRNFVEWLLSPTAQQSFLGIGFVDLGPLALVNSWARMGHNKSFLLPDGDADGVWDADDDCPNTDASNWSVDEFGCAENQLDTDGDGLYNHEDDCSNVSGSSQWPTQGCPDRDGDGWEDGSDAFPDDVTQWRDSDSDNYGDEAGGMDPDACPQITGDSTQDRLGCPDQDGDGWSDPSANWSRADGADFFPSDITQWRDSDADGHGDNYLWTDDGSGLRANESGDAFPSERTQWRDRDGDSFGDNLTGLRGDSCPLIWGDSTQNGTLGCPDADGDGYWDGDDAFVNDSTQWIDSDADGLGDRTTGNNPDRCPLTPSDELDLIDSDGCGPSELDADSDGVRNSDDLCPQTPASEAAYADASGCSASQRDSDADGYSDTEDWAPDDPTQWADADGDGFGDNQSGTNGDACILAPGTSWRDRIGCPDLDRDGQSDVNDALPSDSTQWSDHDQDGFFDNWDDPDWNSTRCSATEECPGEFVVGATWPDACPLRASSYAIPLPGCPPTGIGSGVGTTSDGGIPSSMWLLIGVALVVVALLGVGMVFALRKPQKQQASRKRARVAHSTQEFEQDELGLTTGSEQSGVDYGSADSGYGLESEQDAQSGLGIDSESAASQETGAVGEQGGENSEQGTTTASAVTLDEHGTEWWQAEDGAWWYRNAGQTEWSSHE</sequence>
<accession>A0A075HNP1</accession>
<dbReference type="Gene3D" id="2.130.10.10">
    <property type="entry name" value="YVTN repeat-like/Quinoprotein amine dehydrogenase"/>
    <property type="match status" value="1"/>
</dbReference>
<dbReference type="InterPro" id="IPR028974">
    <property type="entry name" value="TSP_type-3_rpt"/>
</dbReference>
<dbReference type="Gene3D" id="4.10.1080.10">
    <property type="entry name" value="TSP type-3 repeat"/>
    <property type="match status" value="3"/>
</dbReference>
<dbReference type="PANTHER" id="PTHR19879">
    <property type="entry name" value="TRANSCRIPTION INITIATION FACTOR TFIID"/>
    <property type="match status" value="1"/>
</dbReference>
<evidence type="ECO:0000256" key="1">
    <source>
        <dbReference type="SAM" id="MobiDB-lite"/>
    </source>
</evidence>
<feature type="region of interest" description="Disordered" evidence="1">
    <location>
        <begin position="1112"/>
        <end position="1137"/>
    </location>
</feature>
<dbReference type="InterPro" id="IPR001680">
    <property type="entry name" value="WD40_rpt"/>
</dbReference>
<feature type="compositionally biased region" description="Polar residues" evidence="1">
    <location>
        <begin position="786"/>
        <end position="796"/>
    </location>
</feature>
<keyword evidence="2" id="KW-0812">Transmembrane</keyword>
<feature type="region of interest" description="Disordered" evidence="1">
    <location>
        <begin position="1240"/>
        <end position="1331"/>
    </location>
</feature>
<reference evidence="3" key="1">
    <citation type="journal article" date="2014" name="Genome Biol. Evol.">
        <title>Pangenome evidence for extensive interdomain horizontal transfer affecting lineage core and shell genes in uncultured planktonic thaumarchaeota and euryarchaeota.</title>
        <authorList>
            <person name="Deschamps P."/>
            <person name="Zivanovic Y."/>
            <person name="Moreira D."/>
            <person name="Rodriguez-Valera F."/>
            <person name="Lopez-Garcia P."/>
        </authorList>
    </citation>
    <scope>NUCLEOTIDE SEQUENCE</scope>
</reference>
<feature type="transmembrane region" description="Helical" evidence="2">
    <location>
        <begin position="1210"/>
        <end position="1232"/>
    </location>
</feature>
<dbReference type="GO" id="GO:0005509">
    <property type="term" value="F:calcium ion binding"/>
    <property type="evidence" value="ECO:0007669"/>
    <property type="project" value="InterPro"/>
</dbReference>
<dbReference type="SUPFAM" id="SSF50978">
    <property type="entry name" value="WD40 repeat-like"/>
    <property type="match status" value="1"/>
</dbReference>
<dbReference type="Pfam" id="PF00400">
    <property type="entry name" value="WD40"/>
    <property type="match status" value="2"/>
</dbReference>
<keyword evidence="2" id="KW-0472">Membrane</keyword>
<feature type="compositionally biased region" description="Polar residues" evidence="1">
    <location>
        <begin position="1311"/>
        <end position="1323"/>
    </location>
</feature>